<evidence type="ECO:0000256" key="1">
    <source>
        <dbReference type="SAM" id="MobiDB-lite"/>
    </source>
</evidence>
<dbReference type="Gene3D" id="3.50.50.60">
    <property type="entry name" value="FAD/NAD(P)-binding domain"/>
    <property type="match status" value="1"/>
</dbReference>
<accession>A0AAD9I6L5</accession>
<comment type="caution">
    <text evidence="2">The sequence shown here is derived from an EMBL/GenBank/DDBJ whole genome shotgun (WGS) entry which is preliminary data.</text>
</comment>
<name>A0AAD9I6L5_9PEZI</name>
<dbReference type="PANTHER" id="PTHR11439:SF467">
    <property type="entry name" value="INTEGRASE CATALYTIC DOMAIN-CONTAINING PROTEIN"/>
    <property type="match status" value="1"/>
</dbReference>
<dbReference type="CDD" id="cd09272">
    <property type="entry name" value="RNase_HI_RT_Ty1"/>
    <property type="match status" value="1"/>
</dbReference>
<gene>
    <name evidence="2" type="ORF">P8C59_005743</name>
</gene>
<evidence type="ECO:0008006" key="4">
    <source>
        <dbReference type="Google" id="ProtNLM"/>
    </source>
</evidence>
<feature type="region of interest" description="Disordered" evidence="1">
    <location>
        <begin position="64"/>
        <end position="99"/>
    </location>
</feature>
<evidence type="ECO:0000313" key="3">
    <source>
        <dbReference type="Proteomes" id="UP001217918"/>
    </source>
</evidence>
<feature type="compositionally biased region" description="Gly residues" evidence="1">
    <location>
        <begin position="776"/>
        <end position="786"/>
    </location>
</feature>
<sequence>MYIMLLTRVDISFTVQWLSRSLNRPTKSHLNAAKNLFKYLNSTKDYSICFSYNGNTVANLGPKLSNSSNTTTKLSRDFHSKEGPRPLTTTSTTIVDSRNSKGSSRTSIINSSLVPIGFSDSDFAGDKATSKSTYSYLYKLASGPISWKTKRATTIALSTLEAETDGLTEAIREVQWIIGLFSELHRPIDYPITLYGDNQGSITVANDPALHARTKHTLLKFRYVREQVKAKIVTIIYLNTKDTEVLPERHERHVVQQGIRRPWLIKAYKPYGFQQQSPLRCATTITQLCFCCVGSNVGRQSKMGVILSTLTTLRVAVRAFRTLVASFHQVNTRLRRPPGLPVPDPTRSYWQADPPHPELVNIQSPALPACADIVVIGSGIAAAAIVRSVLTECARRAGAARDGLPRVVVCEARALCSGATGRNGGHIKASPNEAFPKFRERWGPERAAKLTCFQLSHLDTLLGLCREEEEEVGRWAECREVETVDLFLDGDHQQAMKAVVGDLAEWVPELECEFIEGVEEVGKRYSTNHHVKSAFTCKAGALWPYRLVTSIWKQLLTTHPASLSIETHTPVTSITSVTTTTKPATSTTTTYPLTVHTPRGPIHARHVVHATNAFAPELVPGLRGKMTGLLAHMSAQSPGARFPDLGGARSWSIVYGDGFDYVTQRPSTTTDGSGSAAAASASAPGKVLLGGGWRYSRERGLDMLGVYDDARLDPGTVAHNLGVLPAIFQPNWGQPVAGVAGDEEDGPQVWSGVVALTADGLPLVGRLDPRITGRDVVGGGGGGGGEGEGEGKPGAEVAPGEWIAASFMGDGMVWAWLCGTALGVMLAGTEEDAGPQTAVPGRPEGRLTEWFPPELLATYERVGKMDIADLVDDM</sequence>
<organism evidence="2 3">
    <name type="scientific">Phyllachora maydis</name>
    <dbReference type="NCBI Taxonomy" id="1825666"/>
    <lineage>
        <taxon>Eukaryota</taxon>
        <taxon>Fungi</taxon>
        <taxon>Dikarya</taxon>
        <taxon>Ascomycota</taxon>
        <taxon>Pezizomycotina</taxon>
        <taxon>Sordariomycetes</taxon>
        <taxon>Sordariomycetidae</taxon>
        <taxon>Phyllachorales</taxon>
        <taxon>Phyllachoraceae</taxon>
        <taxon>Phyllachora</taxon>
    </lineage>
</organism>
<reference evidence="2" key="1">
    <citation type="journal article" date="2023" name="Mol. Plant Microbe Interact.">
        <title>Elucidating the Obligate Nature and Biological Capacity of an Invasive Fungal Corn Pathogen.</title>
        <authorList>
            <person name="MacCready J.S."/>
            <person name="Roggenkamp E.M."/>
            <person name="Gdanetz K."/>
            <person name="Chilvers M.I."/>
        </authorList>
    </citation>
    <scope>NUCLEOTIDE SEQUENCE</scope>
    <source>
        <strain evidence="2">PM02</strain>
    </source>
</reference>
<feature type="compositionally biased region" description="Low complexity" evidence="1">
    <location>
        <begin position="64"/>
        <end position="73"/>
    </location>
</feature>
<keyword evidence="3" id="KW-1185">Reference proteome</keyword>
<dbReference type="SUPFAM" id="SSF51905">
    <property type="entry name" value="FAD/NAD(P)-binding domain"/>
    <property type="match status" value="1"/>
</dbReference>
<feature type="region of interest" description="Disordered" evidence="1">
    <location>
        <begin position="576"/>
        <end position="596"/>
    </location>
</feature>
<protein>
    <recommendedName>
        <fullName evidence="4">FAD dependent oxidoreductase domain-containing protein</fullName>
    </recommendedName>
</protein>
<feature type="compositionally biased region" description="Polar residues" evidence="1">
    <location>
        <begin position="87"/>
        <end position="99"/>
    </location>
</feature>
<feature type="region of interest" description="Disordered" evidence="1">
    <location>
        <begin position="774"/>
        <end position="796"/>
    </location>
</feature>
<feature type="compositionally biased region" description="Basic and acidic residues" evidence="1">
    <location>
        <begin position="74"/>
        <end position="84"/>
    </location>
</feature>
<dbReference type="Proteomes" id="UP001217918">
    <property type="component" value="Unassembled WGS sequence"/>
</dbReference>
<dbReference type="EMBL" id="JAQQPM010000005">
    <property type="protein sequence ID" value="KAK2071307.1"/>
    <property type="molecule type" value="Genomic_DNA"/>
</dbReference>
<evidence type="ECO:0000313" key="2">
    <source>
        <dbReference type="EMBL" id="KAK2071307.1"/>
    </source>
</evidence>
<dbReference type="Gene3D" id="3.30.9.10">
    <property type="entry name" value="D-Amino Acid Oxidase, subunit A, domain 2"/>
    <property type="match status" value="1"/>
</dbReference>
<proteinExistence type="predicted"/>
<dbReference type="AlphaFoldDB" id="A0AAD9I6L5"/>
<dbReference type="PANTHER" id="PTHR11439">
    <property type="entry name" value="GAG-POL-RELATED RETROTRANSPOSON"/>
    <property type="match status" value="1"/>
</dbReference>
<dbReference type="InterPro" id="IPR036188">
    <property type="entry name" value="FAD/NAD-bd_sf"/>
</dbReference>